<name>A0AAN6ZQK7_9PEZI</name>
<feature type="region of interest" description="Disordered" evidence="1">
    <location>
        <begin position="1"/>
        <end position="30"/>
    </location>
</feature>
<evidence type="ECO:0000256" key="1">
    <source>
        <dbReference type="SAM" id="MobiDB-lite"/>
    </source>
</evidence>
<keyword evidence="3" id="KW-1185">Reference proteome</keyword>
<protein>
    <submittedName>
        <fullName evidence="2">Uncharacterized protein</fullName>
    </submittedName>
</protein>
<reference evidence="2" key="1">
    <citation type="journal article" date="2023" name="Mol. Phylogenet. Evol.">
        <title>Genome-scale phylogeny and comparative genomics of the fungal order Sordariales.</title>
        <authorList>
            <person name="Hensen N."/>
            <person name="Bonometti L."/>
            <person name="Westerberg I."/>
            <person name="Brannstrom I.O."/>
            <person name="Guillou S."/>
            <person name="Cros-Aarteil S."/>
            <person name="Calhoun S."/>
            <person name="Haridas S."/>
            <person name="Kuo A."/>
            <person name="Mondo S."/>
            <person name="Pangilinan J."/>
            <person name="Riley R."/>
            <person name="LaButti K."/>
            <person name="Andreopoulos B."/>
            <person name="Lipzen A."/>
            <person name="Chen C."/>
            <person name="Yan M."/>
            <person name="Daum C."/>
            <person name="Ng V."/>
            <person name="Clum A."/>
            <person name="Steindorff A."/>
            <person name="Ohm R.A."/>
            <person name="Martin F."/>
            <person name="Silar P."/>
            <person name="Natvig D.O."/>
            <person name="Lalanne C."/>
            <person name="Gautier V."/>
            <person name="Ament-Velasquez S.L."/>
            <person name="Kruys A."/>
            <person name="Hutchinson M.I."/>
            <person name="Powell A.J."/>
            <person name="Barry K."/>
            <person name="Miller A.N."/>
            <person name="Grigoriev I.V."/>
            <person name="Debuchy R."/>
            <person name="Gladieux P."/>
            <person name="Hiltunen Thoren M."/>
            <person name="Johannesson H."/>
        </authorList>
    </citation>
    <scope>NUCLEOTIDE SEQUENCE</scope>
    <source>
        <strain evidence="2">CBS 141.50</strain>
    </source>
</reference>
<dbReference type="AlphaFoldDB" id="A0AAN6ZQK7"/>
<evidence type="ECO:0000313" key="3">
    <source>
        <dbReference type="Proteomes" id="UP001302676"/>
    </source>
</evidence>
<evidence type="ECO:0000313" key="2">
    <source>
        <dbReference type="EMBL" id="KAK4145566.1"/>
    </source>
</evidence>
<sequence length="473" mass="51674">MAVVTDDDVPKPTVHSETPYESHESSLTQDASVPPVLSLGMAQLGHTGGVVEDSIVPFPDQDFQELWNADHDGDGLDELIDDKNHVRDQHAVPPNGVLKSEYNTPLNTANESISMDATRPYYNEPSIQYDAVINQSGLGFFSAVPTPNLPTPMFPVDELDLTAVDINPISDPRSSRTNPGLAAKLAALLTEMSLYENRISQFKLSEAPQDLDGYPIGDAIFLSQRFCRVIAESTPELDQQPPFFSPSRSSSLSSSSSSSSSLPPFPHALFPLDLALPTLNCYLTLSRIYTTILTFLHAQLSRIQHPVLDPTGHESMHVHISSPPHGPTGPHHPYPYYCGQCFAELGDLRCFCSSSSSNSGSRGGTWDPLVLVSRVRIAVALLLGDLEAVESAVGLPWDMRVVGHGGNGAVDERRSTNIVKMRDSRWDDGGEDGKGRGVWLFEEDGCLRRAMREQAVELGVMVEEVCWLLGRLL</sequence>
<dbReference type="EMBL" id="MU853567">
    <property type="protein sequence ID" value="KAK4145566.1"/>
    <property type="molecule type" value="Genomic_DNA"/>
</dbReference>
<organism evidence="2 3">
    <name type="scientific">Dichotomopilus funicola</name>
    <dbReference type="NCBI Taxonomy" id="1934379"/>
    <lineage>
        <taxon>Eukaryota</taxon>
        <taxon>Fungi</taxon>
        <taxon>Dikarya</taxon>
        <taxon>Ascomycota</taxon>
        <taxon>Pezizomycotina</taxon>
        <taxon>Sordariomycetes</taxon>
        <taxon>Sordariomycetidae</taxon>
        <taxon>Sordariales</taxon>
        <taxon>Chaetomiaceae</taxon>
        <taxon>Dichotomopilus</taxon>
    </lineage>
</organism>
<accession>A0AAN6ZQK7</accession>
<reference evidence="2" key="2">
    <citation type="submission" date="2023-05" db="EMBL/GenBank/DDBJ databases">
        <authorList>
            <consortium name="Lawrence Berkeley National Laboratory"/>
            <person name="Steindorff A."/>
            <person name="Hensen N."/>
            <person name="Bonometti L."/>
            <person name="Westerberg I."/>
            <person name="Brannstrom I.O."/>
            <person name="Guillou S."/>
            <person name="Cros-Aarteil S."/>
            <person name="Calhoun S."/>
            <person name="Haridas S."/>
            <person name="Kuo A."/>
            <person name="Mondo S."/>
            <person name="Pangilinan J."/>
            <person name="Riley R."/>
            <person name="Labutti K."/>
            <person name="Andreopoulos B."/>
            <person name="Lipzen A."/>
            <person name="Chen C."/>
            <person name="Yanf M."/>
            <person name="Daum C."/>
            <person name="Ng V."/>
            <person name="Clum A."/>
            <person name="Ohm R."/>
            <person name="Martin F."/>
            <person name="Silar P."/>
            <person name="Natvig D."/>
            <person name="Lalanne C."/>
            <person name="Gautier V."/>
            <person name="Ament-Velasquez S.L."/>
            <person name="Kruys A."/>
            <person name="Hutchinson M.I."/>
            <person name="Powell A.J."/>
            <person name="Barry K."/>
            <person name="Miller A.N."/>
            <person name="Grigoriev I.V."/>
            <person name="Debuchy R."/>
            <person name="Gladieux P."/>
            <person name="Thoren M.H."/>
            <person name="Johannesson H."/>
        </authorList>
    </citation>
    <scope>NUCLEOTIDE SEQUENCE</scope>
    <source>
        <strain evidence="2">CBS 141.50</strain>
    </source>
</reference>
<comment type="caution">
    <text evidence="2">The sequence shown here is derived from an EMBL/GenBank/DDBJ whole genome shotgun (WGS) entry which is preliminary data.</text>
</comment>
<gene>
    <name evidence="2" type="ORF">C8A04DRAFT_26564</name>
</gene>
<proteinExistence type="predicted"/>
<dbReference type="Proteomes" id="UP001302676">
    <property type="component" value="Unassembled WGS sequence"/>
</dbReference>
<dbReference type="RefSeq" id="XP_062638937.1">
    <property type="nucleotide sequence ID" value="XM_062779970.1"/>
</dbReference>
<dbReference type="GeneID" id="87816583"/>